<dbReference type="EMBL" id="JBDIZK010000003">
    <property type="protein sequence ID" value="MEN3746676.1"/>
    <property type="molecule type" value="Genomic_DNA"/>
</dbReference>
<reference evidence="6 7" key="1">
    <citation type="submission" date="2024-05" db="EMBL/GenBank/DDBJ databases">
        <title>Sphingomonas sp. HF-S3 16S ribosomal RNA gene Genome sequencing and assembly.</title>
        <authorList>
            <person name="Lee H."/>
        </authorList>
    </citation>
    <scope>NUCLEOTIDE SEQUENCE [LARGE SCALE GENOMIC DNA]</scope>
    <source>
        <strain evidence="6 7">HF-S3</strain>
    </source>
</reference>
<dbReference type="InterPro" id="IPR036388">
    <property type="entry name" value="WH-like_DNA-bd_sf"/>
</dbReference>
<keyword evidence="2 4" id="KW-0238">DNA-binding</keyword>
<dbReference type="Proteomes" id="UP001427805">
    <property type="component" value="Unassembled WGS sequence"/>
</dbReference>
<accession>A0ABV0B7J0</accession>
<proteinExistence type="inferred from homology"/>
<keyword evidence="7" id="KW-1185">Reference proteome</keyword>
<evidence type="ECO:0000256" key="1">
    <source>
        <dbReference type="ARBA" id="ARBA00023015"/>
    </source>
</evidence>
<keyword evidence="1 4" id="KW-0805">Transcription regulation</keyword>
<feature type="domain" description="HTH marR-type" evidence="5">
    <location>
        <begin position="30"/>
        <end position="88"/>
    </location>
</feature>
<sequence>MTEITDHTNMLPTAVQQFVLHWGEMGGQWGVNRSVAQIHALLYLSDRPLHAEEISDTLRIARSNTSNSLKELLAWKLIRRAPVMGDRRDHYEAEVDLWQMLTRIAQGRKAREIDPAVAALQVCAAEAKQDPRISETARGRIDSMHDFVRTMDDWYQQMIAIPPGRLAMLVAMGKRVLAFLPKGKIGK</sequence>
<comment type="similarity">
    <text evidence="4">Belongs to the GbsR family.</text>
</comment>
<dbReference type="PANTHER" id="PTHR38465:SF1">
    <property type="entry name" value="HTH-TYPE TRANSCRIPTIONAL REGULATOR MJ1563-RELATED"/>
    <property type="match status" value="1"/>
</dbReference>
<evidence type="ECO:0000313" key="6">
    <source>
        <dbReference type="EMBL" id="MEN3746676.1"/>
    </source>
</evidence>
<comment type="caution">
    <text evidence="6">The sequence shown here is derived from an EMBL/GenBank/DDBJ whole genome shotgun (WGS) entry which is preliminary data.</text>
</comment>
<organism evidence="6 7">
    <name type="scientific">Sphingomonas rustica</name>
    <dbReference type="NCBI Taxonomy" id="3103142"/>
    <lineage>
        <taxon>Bacteria</taxon>
        <taxon>Pseudomonadati</taxon>
        <taxon>Pseudomonadota</taxon>
        <taxon>Alphaproteobacteria</taxon>
        <taxon>Sphingomonadales</taxon>
        <taxon>Sphingomonadaceae</taxon>
        <taxon>Sphingomonas</taxon>
    </lineage>
</organism>
<dbReference type="InterPro" id="IPR026282">
    <property type="entry name" value="MJ1563"/>
</dbReference>
<dbReference type="SUPFAM" id="SSF46785">
    <property type="entry name" value="Winged helix' DNA-binding domain"/>
    <property type="match status" value="1"/>
</dbReference>
<name>A0ABV0B7J0_9SPHN</name>
<dbReference type="Gene3D" id="1.10.10.10">
    <property type="entry name" value="Winged helix-like DNA-binding domain superfamily/Winged helix DNA-binding domain"/>
    <property type="match status" value="1"/>
</dbReference>
<evidence type="ECO:0000256" key="3">
    <source>
        <dbReference type="ARBA" id="ARBA00023163"/>
    </source>
</evidence>
<dbReference type="InterPro" id="IPR052362">
    <property type="entry name" value="HTH-GbsR_regulator"/>
</dbReference>
<dbReference type="InterPro" id="IPR000835">
    <property type="entry name" value="HTH_MarR-typ"/>
</dbReference>
<dbReference type="PIRSF" id="PIRSF006707">
    <property type="entry name" value="MJ1563"/>
    <property type="match status" value="1"/>
</dbReference>
<dbReference type="Pfam" id="PF12802">
    <property type="entry name" value="MarR_2"/>
    <property type="match status" value="1"/>
</dbReference>
<dbReference type="PANTHER" id="PTHR38465">
    <property type="entry name" value="HTH-TYPE TRANSCRIPTIONAL REGULATOR MJ1563-RELATED"/>
    <property type="match status" value="1"/>
</dbReference>
<dbReference type="InterPro" id="IPR036390">
    <property type="entry name" value="WH_DNA-bd_sf"/>
</dbReference>
<evidence type="ECO:0000259" key="5">
    <source>
        <dbReference type="Pfam" id="PF12802"/>
    </source>
</evidence>
<evidence type="ECO:0000313" key="7">
    <source>
        <dbReference type="Proteomes" id="UP001427805"/>
    </source>
</evidence>
<protein>
    <recommendedName>
        <fullName evidence="4">HTH-type transcriptional regulator</fullName>
    </recommendedName>
</protein>
<keyword evidence="3 4" id="KW-0804">Transcription</keyword>
<gene>
    <name evidence="6" type="ORF">TPR58_05820</name>
</gene>
<evidence type="ECO:0000256" key="2">
    <source>
        <dbReference type="ARBA" id="ARBA00023125"/>
    </source>
</evidence>
<evidence type="ECO:0000256" key="4">
    <source>
        <dbReference type="PIRNR" id="PIRNR006707"/>
    </source>
</evidence>